<feature type="domain" description="C2H2-type" evidence="2">
    <location>
        <begin position="360"/>
        <end position="385"/>
    </location>
</feature>
<feature type="domain" description="C2H2-type" evidence="2">
    <location>
        <begin position="100"/>
        <end position="123"/>
    </location>
</feature>
<comment type="caution">
    <text evidence="3">The sequence shown here is derived from an EMBL/GenBank/DDBJ whole genome shotgun (WGS) entry which is preliminary data.</text>
</comment>
<evidence type="ECO:0000256" key="1">
    <source>
        <dbReference type="SAM" id="MobiDB-lite"/>
    </source>
</evidence>
<dbReference type="AlphaFoldDB" id="A0A2A2KAZ9"/>
<reference evidence="3 4" key="1">
    <citation type="journal article" date="2017" name="Curr. Biol.">
        <title>Genome architecture and evolution of a unichromosomal asexual nematode.</title>
        <authorList>
            <person name="Fradin H."/>
            <person name="Zegar C."/>
            <person name="Gutwein M."/>
            <person name="Lucas J."/>
            <person name="Kovtun M."/>
            <person name="Corcoran D."/>
            <person name="Baugh L.R."/>
            <person name="Kiontke K."/>
            <person name="Gunsalus K."/>
            <person name="Fitch D.H."/>
            <person name="Piano F."/>
        </authorList>
    </citation>
    <scope>NUCLEOTIDE SEQUENCE [LARGE SCALE GENOMIC DNA]</scope>
    <source>
        <strain evidence="3">PF1309</strain>
    </source>
</reference>
<feature type="domain" description="C2H2-type" evidence="2">
    <location>
        <begin position="129"/>
        <end position="152"/>
    </location>
</feature>
<dbReference type="Gene3D" id="3.30.160.60">
    <property type="entry name" value="Classic Zinc Finger"/>
    <property type="match status" value="1"/>
</dbReference>
<dbReference type="STRING" id="2018661.A0A2A2KAZ9"/>
<evidence type="ECO:0000313" key="3">
    <source>
        <dbReference type="EMBL" id="PAV71062.1"/>
    </source>
</evidence>
<evidence type="ECO:0000259" key="2">
    <source>
        <dbReference type="SMART" id="SM00355"/>
    </source>
</evidence>
<dbReference type="Proteomes" id="UP000218231">
    <property type="component" value="Unassembled WGS sequence"/>
</dbReference>
<accession>A0A2A2KAZ9</accession>
<gene>
    <name evidence="3" type="ORF">WR25_11273</name>
</gene>
<name>A0A2A2KAZ9_9BILA</name>
<dbReference type="EMBL" id="LIAE01009134">
    <property type="protein sequence ID" value="PAV71062.1"/>
    <property type="molecule type" value="Genomic_DNA"/>
</dbReference>
<keyword evidence="4" id="KW-1185">Reference proteome</keyword>
<dbReference type="SMART" id="SM00355">
    <property type="entry name" value="ZnF_C2H2"/>
    <property type="match status" value="3"/>
</dbReference>
<protein>
    <recommendedName>
        <fullName evidence="2">C2H2-type domain-containing protein</fullName>
    </recommendedName>
</protein>
<sequence length="454" mass="53607">MPRTLSLQFRLIYKPLIFINPNIFKPRVDFHFEFIPSCRSFQRLHFHKRILAFHNKAYVFLLLPSLSIALYKLYFEFRMAEDNSQYHPSVSHHQPIQIDIECPECPVIKSNEDELEIHIRTEHLKWIPYKCMMCFILRETEEKMIEHYMAAHNQGESEIIYVPNMVAKKRLKLLMDHAKQARDEKIAHVRYEIEAFESRMFENQQGGEFASQFAQGFLHYGKDADQSGKLNSQVKEEDEPCTSIGSEIENRQNIVQKIEPEDNLEEINVGDQSGDTGRLNSAIGSLFGTYIKGVQNHKNRVTKAHMLAKENPELAPPPSKRAPSKLVHAKCRVCKMKVRFCDRRAHSYMHLALDNNVYRYICLHEDCKFGHHRRYIVRNHLVMIHDIRDDSKIGDAYNEEMEDRVLVMYKECFNEEPMPAQSSKSKDEKEDDELPKKRRRRKRWIPENDEDEQI</sequence>
<proteinExistence type="predicted"/>
<dbReference type="OrthoDB" id="5844122at2759"/>
<organism evidence="3 4">
    <name type="scientific">Diploscapter pachys</name>
    <dbReference type="NCBI Taxonomy" id="2018661"/>
    <lineage>
        <taxon>Eukaryota</taxon>
        <taxon>Metazoa</taxon>
        <taxon>Ecdysozoa</taxon>
        <taxon>Nematoda</taxon>
        <taxon>Chromadorea</taxon>
        <taxon>Rhabditida</taxon>
        <taxon>Rhabditina</taxon>
        <taxon>Rhabditomorpha</taxon>
        <taxon>Rhabditoidea</taxon>
        <taxon>Rhabditidae</taxon>
        <taxon>Diploscapter</taxon>
    </lineage>
</organism>
<evidence type="ECO:0000313" key="4">
    <source>
        <dbReference type="Proteomes" id="UP000218231"/>
    </source>
</evidence>
<feature type="region of interest" description="Disordered" evidence="1">
    <location>
        <begin position="416"/>
        <end position="454"/>
    </location>
</feature>
<dbReference type="InterPro" id="IPR013087">
    <property type="entry name" value="Znf_C2H2_type"/>
</dbReference>